<comment type="subcellular location">
    <subcellularLocation>
        <location evidence="1">Cell membrane</location>
    </subcellularLocation>
</comment>
<accession>A0A4R3ND00</accession>
<keyword evidence="3" id="KW-0812">Transmembrane</keyword>
<sequence>MTIYLDAVWLLNFLIDWMILQLVHWLTWAKTSRKRLIFGAFVASFIVPVTIYFPDHWMTSPPGKIGFSLIILVSSFGFKNMNVLIKQLTSFYFVSFALGGGLFGLYFLLGQNFQVANSSFLTYNTGYGDMISWLFVVILFPFVFWFTRRRLDTVSYDQIRYDQMYPVTIEVDGKSLQTTGFFDSGNSLVEPFTKRPVIICDEVVLKKWFSESDWKKLKQCAESWSFEDLPDSWKARIRLIPYQGVEGKRDFLFVFRPEKIYLKYREDVLAFDRVYIGIQFGELTPDGSYHCLLHPKLMQGHHLQLT</sequence>
<keyword evidence="1" id="KW-1003">Cell membrane</keyword>
<dbReference type="Proteomes" id="UP000294650">
    <property type="component" value="Unassembled WGS sequence"/>
</dbReference>
<dbReference type="GO" id="GO:0030435">
    <property type="term" value="P:sporulation resulting in formation of a cellular spore"/>
    <property type="evidence" value="ECO:0007669"/>
    <property type="project" value="UniProtKB-KW"/>
</dbReference>
<dbReference type="EC" id="3.4.23.-" evidence="1"/>
<keyword evidence="1" id="KW-0645">Protease</keyword>
<dbReference type="PIRSF" id="PIRSF018571">
    <property type="entry name" value="SpoIIGA"/>
    <property type="match status" value="1"/>
</dbReference>
<feature type="transmembrane region" description="Helical" evidence="3">
    <location>
        <begin position="91"/>
        <end position="110"/>
    </location>
</feature>
<keyword evidence="1" id="KW-0064">Aspartyl protease</keyword>
<comment type="caution">
    <text evidence="4">The sequence shown here is derived from an EMBL/GenBank/DDBJ whole genome shotgun (WGS) entry which is preliminary data.</text>
</comment>
<dbReference type="Pfam" id="PF03419">
    <property type="entry name" value="Peptidase_U4"/>
    <property type="match status" value="1"/>
</dbReference>
<keyword evidence="1 3" id="KW-0472">Membrane</keyword>
<feature type="transmembrane region" description="Helical" evidence="3">
    <location>
        <begin position="6"/>
        <end position="29"/>
    </location>
</feature>
<name>A0A4R3ND00_9BACI</name>
<feature type="transmembrane region" description="Helical" evidence="3">
    <location>
        <begin position="130"/>
        <end position="147"/>
    </location>
</feature>
<evidence type="ECO:0000256" key="3">
    <source>
        <dbReference type="SAM" id="Phobius"/>
    </source>
</evidence>
<reference evidence="4 5" key="1">
    <citation type="submission" date="2019-03" db="EMBL/GenBank/DDBJ databases">
        <title>Genomic Encyclopedia of Type Strains, Phase IV (KMG-IV): sequencing the most valuable type-strain genomes for metagenomic binning, comparative biology and taxonomic classification.</title>
        <authorList>
            <person name="Goeker M."/>
        </authorList>
    </citation>
    <scope>NUCLEOTIDE SEQUENCE [LARGE SCALE GENOMIC DNA]</scope>
    <source>
        <strain evidence="4 5">DSM 25894</strain>
    </source>
</reference>
<gene>
    <name evidence="4" type="ORF">EDD68_101219</name>
</gene>
<evidence type="ECO:0000256" key="2">
    <source>
        <dbReference type="PIRSR" id="PIRSR018571-1"/>
    </source>
</evidence>
<dbReference type="GO" id="GO:0004190">
    <property type="term" value="F:aspartic-type endopeptidase activity"/>
    <property type="evidence" value="ECO:0007669"/>
    <property type="project" value="UniProtKB-KW"/>
</dbReference>
<evidence type="ECO:0000313" key="4">
    <source>
        <dbReference type="EMBL" id="TCT26863.1"/>
    </source>
</evidence>
<evidence type="ECO:0000256" key="1">
    <source>
        <dbReference type="PIRNR" id="PIRNR018571"/>
    </source>
</evidence>
<comment type="subunit">
    <text evidence="1">Self-associates. Interacts with SigE. Interacts with SpoIIR.</text>
</comment>
<feature type="transmembrane region" description="Helical" evidence="3">
    <location>
        <begin position="65"/>
        <end position="84"/>
    </location>
</feature>
<dbReference type="InterPro" id="IPR005081">
    <property type="entry name" value="SpoIIGA"/>
</dbReference>
<keyword evidence="5" id="KW-1185">Reference proteome</keyword>
<protein>
    <recommendedName>
        <fullName evidence="1">Sporulation sigma-E factor-processing peptidase</fullName>
        <ecNumber evidence="1">3.4.23.-</ecNumber>
    </recommendedName>
    <alternativeName>
        <fullName evidence="1">Membrane-associated aspartic protease</fullName>
    </alternativeName>
    <alternativeName>
        <fullName evidence="1">Stage II sporulation protein GA</fullName>
    </alternativeName>
</protein>
<feature type="active site" evidence="2">
    <location>
        <position position="183"/>
    </location>
</feature>
<dbReference type="NCBIfam" id="TIGR02854">
    <property type="entry name" value="spore_II_GA"/>
    <property type="match status" value="1"/>
</dbReference>
<keyword evidence="1" id="KW-0378">Hydrolase</keyword>
<dbReference type="GO" id="GO:0006508">
    <property type="term" value="P:proteolysis"/>
    <property type="evidence" value="ECO:0007669"/>
    <property type="project" value="UniProtKB-KW"/>
</dbReference>
<feature type="transmembrane region" description="Helical" evidence="3">
    <location>
        <begin position="36"/>
        <end position="53"/>
    </location>
</feature>
<dbReference type="AlphaFoldDB" id="A0A4R3ND00"/>
<evidence type="ECO:0000313" key="5">
    <source>
        <dbReference type="Proteomes" id="UP000294650"/>
    </source>
</evidence>
<dbReference type="GO" id="GO:0030436">
    <property type="term" value="P:asexual sporulation"/>
    <property type="evidence" value="ECO:0007669"/>
    <property type="project" value="InterPro"/>
</dbReference>
<keyword evidence="1" id="KW-0749">Sporulation</keyword>
<organism evidence="4 5">
    <name type="scientific">Melghiribacillus thermohalophilus</name>
    <dbReference type="NCBI Taxonomy" id="1324956"/>
    <lineage>
        <taxon>Bacteria</taxon>
        <taxon>Bacillati</taxon>
        <taxon>Bacillota</taxon>
        <taxon>Bacilli</taxon>
        <taxon>Bacillales</taxon>
        <taxon>Bacillaceae</taxon>
        <taxon>Melghiribacillus</taxon>
    </lineage>
</organism>
<proteinExistence type="inferred from homology"/>
<dbReference type="GO" id="GO:0005886">
    <property type="term" value="C:plasma membrane"/>
    <property type="evidence" value="ECO:0007669"/>
    <property type="project" value="UniProtKB-SubCell"/>
</dbReference>
<comment type="function">
    <text evidence="1">Probable aspartic protease that is responsible for the proteolytic cleavage of the RNA polymerase sigma E factor (SigE/spoIIGB) to yield the active peptide in the mother cell during sporulation. Responds to a signal from the forespore that is triggered by the extracellular signal protein SpoIIR.</text>
</comment>
<dbReference type="EMBL" id="SMAN01000001">
    <property type="protein sequence ID" value="TCT26863.1"/>
    <property type="molecule type" value="Genomic_DNA"/>
</dbReference>
<keyword evidence="3" id="KW-1133">Transmembrane helix</keyword>
<comment type="similarity">
    <text evidence="1">Belongs to the peptidase U4 family.</text>
</comment>